<dbReference type="InterPro" id="IPR001753">
    <property type="entry name" value="Enoyl-CoA_hydra/iso"/>
</dbReference>
<dbReference type="Gene3D" id="1.10.12.10">
    <property type="entry name" value="Lyase 2-enoyl-coa Hydratase, Chain A, domain 2"/>
    <property type="match status" value="1"/>
</dbReference>
<comment type="similarity">
    <text evidence="1">Belongs to the enoyl-CoA hydratase/isomerase family.</text>
</comment>
<proteinExistence type="inferred from homology"/>
<dbReference type="AlphaFoldDB" id="A0A2U3NTI6"/>
<keyword evidence="3" id="KW-1185">Reference proteome</keyword>
<sequence>MTEKPLVSYERRPVRPDTDAPLVAYLILDDPERRNALSDTLLDQLTESLVHAADDPDVRVIVLTSSHERVFSSGGNLDAFADTQPIITKYAGLKRFPELFRTLTSISKPVVCAANGDVLAGALGIALACDLVIAKRSARLGCPEINVGAFPFMISALIFRATGRLVANELMMTGRLLSATEAAEAGLVNRVVSDDEFDSAVQSWVAEIAGKSPLLLGLGKKALAATRDLPLDAALDYLQAQLALAFTTEDLSEGVRAFKEKRAPVWRNT</sequence>
<dbReference type="OrthoDB" id="4308938at2"/>
<dbReference type="Proteomes" id="UP000240988">
    <property type="component" value="Unassembled WGS sequence"/>
</dbReference>
<reference evidence="2 3" key="1">
    <citation type="submission" date="2017-01" db="EMBL/GenBank/DDBJ databases">
        <authorList>
            <consortium name="Urmite Genomes"/>
        </authorList>
    </citation>
    <scope>NUCLEOTIDE SEQUENCE [LARGE SCALE GENOMIC DNA]</scope>
    <source>
        <strain evidence="2 3">AB57</strain>
    </source>
</reference>
<evidence type="ECO:0000313" key="3">
    <source>
        <dbReference type="Proteomes" id="UP000240988"/>
    </source>
</evidence>
<dbReference type="GO" id="GO:0003824">
    <property type="term" value="F:catalytic activity"/>
    <property type="evidence" value="ECO:0007669"/>
    <property type="project" value="UniProtKB-ARBA"/>
</dbReference>
<dbReference type="Pfam" id="PF00378">
    <property type="entry name" value="ECH_1"/>
    <property type="match status" value="1"/>
</dbReference>
<dbReference type="CDD" id="cd06558">
    <property type="entry name" value="crotonase-like"/>
    <property type="match status" value="1"/>
</dbReference>
<organism evidence="2 3">
    <name type="scientific">Mycobacterium rhizamassiliense</name>
    <dbReference type="NCBI Taxonomy" id="1841860"/>
    <lineage>
        <taxon>Bacteria</taxon>
        <taxon>Bacillati</taxon>
        <taxon>Actinomycetota</taxon>
        <taxon>Actinomycetes</taxon>
        <taxon>Mycobacteriales</taxon>
        <taxon>Mycobacteriaceae</taxon>
        <taxon>Mycobacterium</taxon>
    </lineage>
</organism>
<accession>A0A2U3NTI6</accession>
<dbReference type="PANTHER" id="PTHR42964">
    <property type="entry name" value="ENOYL-COA HYDRATASE"/>
    <property type="match status" value="1"/>
</dbReference>
<dbReference type="InterPro" id="IPR014748">
    <property type="entry name" value="Enoyl-CoA_hydra_C"/>
</dbReference>
<dbReference type="RefSeq" id="WP_077079425.1">
    <property type="nucleotide sequence ID" value="NZ_LT721901.1"/>
</dbReference>
<dbReference type="SUPFAM" id="SSF52096">
    <property type="entry name" value="ClpP/crotonase"/>
    <property type="match status" value="1"/>
</dbReference>
<dbReference type="InterPro" id="IPR051683">
    <property type="entry name" value="Enoyl-CoA_Hydratase/Isomerase"/>
</dbReference>
<dbReference type="Gene3D" id="3.90.226.10">
    <property type="entry name" value="2-enoyl-CoA Hydratase, Chain A, domain 1"/>
    <property type="match status" value="1"/>
</dbReference>
<dbReference type="PANTHER" id="PTHR42964:SF1">
    <property type="entry name" value="POLYKETIDE BIOSYNTHESIS ENOYL-COA HYDRATASE PKSH-RELATED"/>
    <property type="match status" value="1"/>
</dbReference>
<dbReference type="InterPro" id="IPR029045">
    <property type="entry name" value="ClpP/crotonase-like_dom_sf"/>
</dbReference>
<name>A0A2U3NTI6_9MYCO</name>
<evidence type="ECO:0000313" key="2">
    <source>
        <dbReference type="EMBL" id="SPM34831.1"/>
    </source>
</evidence>
<gene>
    <name evidence="2" type="ORF">MRAB57_2652</name>
</gene>
<evidence type="ECO:0000256" key="1">
    <source>
        <dbReference type="ARBA" id="ARBA00005254"/>
    </source>
</evidence>
<protein>
    <submittedName>
        <fullName evidence="2">Enoyl-CoA hydratase/carnithine racemase</fullName>
    </submittedName>
</protein>
<dbReference type="EMBL" id="FUFA01000004">
    <property type="protein sequence ID" value="SPM34831.1"/>
    <property type="molecule type" value="Genomic_DNA"/>
</dbReference>
<dbReference type="STRING" id="1841860.GCA_900157375_02655"/>